<evidence type="ECO:0008006" key="3">
    <source>
        <dbReference type="Google" id="ProtNLM"/>
    </source>
</evidence>
<dbReference type="Proteomes" id="UP001500016">
    <property type="component" value="Unassembled WGS sequence"/>
</dbReference>
<evidence type="ECO:0000313" key="1">
    <source>
        <dbReference type="EMBL" id="GAA2069272.1"/>
    </source>
</evidence>
<comment type="caution">
    <text evidence="1">The sequence shown here is derived from an EMBL/GenBank/DDBJ whole genome shotgun (WGS) entry which is preliminary data.</text>
</comment>
<dbReference type="EMBL" id="BAAAPE010000005">
    <property type="protein sequence ID" value="GAA2069272.1"/>
    <property type="molecule type" value="Genomic_DNA"/>
</dbReference>
<dbReference type="Gene3D" id="1.25.40.20">
    <property type="entry name" value="Ankyrin repeat-containing domain"/>
    <property type="match status" value="1"/>
</dbReference>
<organism evidence="1 2">
    <name type="scientific">Streptomyces albiaxialis</name>
    <dbReference type="NCBI Taxonomy" id="329523"/>
    <lineage>
        <taxon>Bacteria</taxon>
        <taxon>Bacillati</taxon>
        <taxon>Actinomycetota</taxon>
        <taxon>Actinomycetes</taxon>
        <taxon>Kitasatosporales</taxon>
        <taxon>Streptomycetaceae</taxon>
        <taxon>Streptomyces</taxon>
    </lineage>
</organism>
<reference evidence="2" key="1">
    <citation type="journal article" date="2019" name="Int. J. Syst. Evol. Microbiol.">
        <title>The Global Catalogue of Microorganisms (GCM) 10K type strain sequencing project: providing services to taxonomists for standard genome sequencing and annotation.</title>
        <authorList>
            <consortium name="The Broad Institute Genomics Platform"/>
            <consortium name="The Broad Institute Genome Sequencing Center for Infectious Disease"/>
            <person name="Wu L."/>
            <person name="Ma J."/>
        </authorList>
    </citation>
    <scope>NUCLEOTIDE SEQUENCE [LARGE SCALE GENOMIC DNA]</scope>
    <source>
        <strain evidence="2">JCM 15478</strain>
    </source>
</reference>
<gene>
    <name evidence="1" type="ORF">GCM10009801_18660</name>
</gene>
<name>A0ABP5HD65_9ACTN</name>
<keyword evidence="2" id="KW-1185">Reference proteome</keyword>
<protein>
    <recommendedName>
        <fullName evidence="3">Ankyrin</fullName>
    </recommendedName>
</protein>
<dbReference type="InterPro" id="IPR045592">
    <property type="entry name" value="DUF6461"/>
</dbReference>
<dbReference type="SUPFAM" id="SSF48403">
    <property type="entry name" value="Ankyrin repeat"/>
    <property type="match status" value="1"/>
</dbReference>
<sequence length="277" mass="29653">MLLERGAEADARDGREHTPLWHAACAVDETAVRALIAAGADVWTPQLGPWSPGRLLLTTPLAPLVAELPGARPLPAGEAAAFREADALTAAFGEQEIWMEGLGVCFVRDLSEDEVIRRLGADPAACPRTGGEDMPFDPTDFDEVDRYVGVAAVPGSPGGCVIVQDGFMPSDAALLEAISAGTEAYGIYVNPKGGTHGTLARDGEYQGNEEVGLTPHQAEPPARWHFRFWQTTQEFPYAANVFAYGCAAAGLRIADGRRAMDLGAPRRWVELPPHLIR</sequence>
<accession>A0ABP5HD65</accession>
<proteinExistence type="predicted"/>
<dbReference type="Pfam" id="PF20062">
    <property type="entry name" value="DUF6461"/>
    <property type="match status" value="1"/>
</dbReference>
<dbReference type="InterPro" id="IPR036770">
    <property type="entry name" value="Ankyrin_rpt-contain_sf"/>
</dbReference>
<evidence type="ECO:0000313" key="2">
    <source>
        <dbReference type="Proteomes" id="UP001500016"/>
    </source>
</evidence>